<reference evidence="1" key="1">
    <citation type="journal article" date="2017" name="Appl. Environ. Microbiol.">
        <title>Molecular characterization of an Endozoicomonas-like organism causing infection in king scallop Pecten maximus L.</title>
        <authorList>
            <person name="Cano I."/>
            <person name="van Aerle R."/>
            <person name="Ross S."/>
            <person name="Verner-Jeffreys D.W."/>
            <person name="Paley R.K."/>
            <person name="Rimmer G."/>
            <person name="Ryder D."/>
            <person name="Hooper P."/>
            <person name="Stone D."/>
            <person name="Feist S.W."/>
        </authorList>
    </citation>
    <scope>NUCLEOTIDE SEQUENCE</scope>
</reference>
<comment type="caution">
    <text evidence="1">The sequence shown here is derived from an EMBL/GenBank/DDBJ whole genome shotgun (WGS) entry which is preliminary data.</text>
</comment>
<accession>A0A2H9T735</accession>
<protein>
    <submittedName>
        <fullName evidence="1">Uncharacterized protein</fullName>
    </submittedName>
</protein>
<dbReference type="AlphaFoldDB" id="A0A2H9T735"/>
<name>A0A2H9T735_9ZZZZ</name>
<evidence type="ECO:0000313" key="1">
    <source>
        <dbReference type="EMBL" id="PJE79012.1"/>
    </source>
</evidence>
<organism evidence="1">
    <name type="scientific">invertebrate metagenome</name>
    <dbReference type="NCBI Taxonomy" id="1711999"/>
    <lineage>
        <taxon>unclassified sequences</taxon>
        <taxon>metagenomes</taxon>
        <taxon>organismal metagenomes</taxon>
    </lineage>
</organism>
<proteinExistence type="predicted"/>
<sequence length="96" mass="10820">MLKQKELYVASTTYLPAVFANAQVVAGFNHTMLKVMPVIQNVLIRAQELRYRGVLDKQTPLSFRSLAEPASINRMLQLETHIPIMINIKNGVAILQ</sequence>
<gene>
    <name evidence="1" type="ORF">CI610_02019</name>
</gene>
<dbReference type="EMBL" id="NSIT01000105">
    <property type="protein sequence ID" value="PJE79012.1"/>
    <property type="molecule type" value="Genomic_DNA"/>
</dbReference>